<evidence type="ECO:0000256" key="2">
    <source>
        <dbReference type="SAM" id="Phobius"/>
    </source>
</evidence>
<evidence type="ECO:0000313" key="5">
    <source>
        <dbReference type="Proteomes" id="UP000028073"/>
    </source>
</evidence>
<feature type="coiled-coil region" evidence="1">
    <location>
        <begin position="59"/>
        <end position="104"/>
    </location>
</feature>
<accession>A0A081NE83</accession>
<feature type="domain" description="M23ase beta-sheet core" evidence="3">
    <location>
        <begin position="209"/>
        <end position="302"/>
    </location>
</feature>
<keyword evidence="1" id="KW-0175">Coiled coil</keyword>
<dbReference type="PANTHER" id="PTHR21666:SF291">
    <property type="entry name" value="STAGE II SPORULATION PROTEIN Q"/>
    <property type="match status" value="1"/>
</dbReference>
<evidence type="ECO:0000259" key="3">
    <source>
        <dbReference type="Pfam" id="PF01551"/>
    </source>
</evidence>
<protein>
    <submittedName>
        <fullName evidence="4">Membrane protein</fullName>
    </submittedName>
</protein>
<dbReference type="eggNOG" id="COG0739">
    <property type="taxonomic scope" value="Bacteria"/>
</dbReference>
<dbReference type="Pfam" id="PF01551">
    <property type="entry name" value="Peptidase_M23"/>
    <property type="match status" value="1"/>
</dbReference>
<dbReference type="EMBL" id="JOKH01000004">
    <property type="protein sequence ID" value="KEQ16756.1"/>
    <property type="molecule type" value="Genomic_DNA"/>
</dbReference>
<dbReference type="Gene3D" id="2.70.70.10">
    <property type="entry name" value="Glucose Permease (Domain IIA)"/>
    <property type="match status" value="1"/>
</dbReference>
<keyword evidence="5" id="KW-1185">Reference proteome</keyword>
<gene>
    <name evidence="4" type="ORF">GZ78_18885</name>
</gene>
<dbReference type="GO" id="GO:0004222">
    <property type="term" value="F:metalloendopeptidase activity"/>
    <property type="evidence" value="ECO:0007669"/>
    <property type="project" value="TreeGrafter"/>
</dbReference>
<sequence>MKVIVVKQDNSRTQSFRVTGRRLTLAAISVISLCMVLGGGFTYLFLNAEPGVVLTEEGVQQWQETLSDQKKEVENVRLAAEQQIDALTIRLAELQGRITRLDALGERLTVTAKLDDGEFSFDDVPAIGGPEELPATESLYSKPSLIDAIDQLSEQIDSREQQFDILISLVANRAISDEAFIAGLPVKKGWLSSRFGQRTDPFTGKRAWHSGIDMAGKRGSDIIAVAAGVVTWSGDRFGYGLLVEINHGNGYVTRYAHNQASKVKVGDIVTRGQAIAEMGSSGRSTGPHVHFEVIRHGKHVDPQRYIYRASK</sequence>
<dbReference type="Proteomes" id="UP000028073">
    <property type="component" value="Unassembled WGS sequence"/>
</dbReference>
<proteinExistence type="predicted"/>
<keyword evidence="2" id="KW-0812">Transmembrane</keyword>
<dbReference type="OrthoDB" id="9805070at2"/>
<feature type="transmembrane region" description="Helical" evidence="2">
    <location>
        <begin position="23"/>
        <end position="46"/>
    </location>
</feature>
<evidence type="ECO:0000313" key="4">
    <source>
        <dbReference type="EMBL" id="KEQ16756.1"/>
    </source>
</evidence>
<dbReference type="STRING" id="1137799.GZ78_18885"/>
<dbReference type="RefSeq" id="WP_034838832.1">
    <property type="nucleotide sequence ID" value="NZ_JOKH01000004.1"/>
</dbReference>
<dbReference type="PANTHER" id="PTHR21666">
    <property type="entry name" value="PEPTIDASE-RELATED"/>
    <property type="match status" value="1"/>
</dbReference>
<dbReference type="InterPro" id="IPR016047">
    <property type="entry name" value="M23ase_b-sheet_dom"/>
</dbReference>
<dbReference type="InterPro" id="IPR050570">
    <property type="entry name" value="Cell_wall_metabolism_enzyme"/>
</dbReference>
<dbReference type="AlphaFoldDB" id="A0A081NE83"/>
<keyword evidence="2" id="KW-1133">Transmembrane helix</keyword>
<dbReference type="FunFam" id="2.70.70.10:FF:000006">
    <property type="entry name" value="M23 family peptidase"/>
    <property type="match status" value="1"/>
</dbReference>
<name>A0A081NE83_9GAMM</name>
<evidence type="ECO:0000256" key="1">
    <source>
        <dbReference type="SAM" id="Coils"/>
    </source>
</evidence>
<dbReference type="SUPFAM" id="SSF51261">
    <property type="entry name" value="Duplicated hybrid motif"/>
    <property type="match status" value="1"/>
</dbReference>
<dbReference type="CDD" id="cd12797">
    <property type="entry name" value="M23_peptidase"/>
    <property type="match status" value="1"/>
</dbReference>
<keyword evidence="2" id="KW-0472">Membrane</keyword>
<comment type="caution">
    <text evidence="4">The sequence shown here is derived from an EMBL/GenBank/DDBJ whole genome shotgun (WGS) entry which is preliminary data.</text>
</comment>
<dbReference type="InterPro" id="IPR011055">
    <property type="entry name" value="Dup_hybrid_motif"/>
</dbReference>
<organism evidence="4 5">
    <name type="scientific">Endozoicomonas numazuensis</name>
    <dbReference type="NCBI Taxonomy" id="1137799"/>
    <lineage>
        <taxon>Bacteria</taxon>
        <taxon>Pseudomonadati</taxon>
        <taxon>Pseudomonadota</taxon>
        <taxon>Gammaproteobacteria</taxon>
        <taxon>Oceanospirillales</taxon>
        <taxon>Endozoicomonadaceae</taxon>
        <taxon>Endozoicomonas</taxon>
    </lineage>
</organism>
<reference evidence="4 5" key="1">
    <citation type="submission" date="2014-06" db="EMBL/GenBank/DDBJ databases">
        <title>Whole Genome Sequences of Three Symbiotic Endozoicomonas Bacteria.</title>
        <authorList>
            <person name="Neave M.J."/>
            <person name="Apprill A."/>
            <person name="Voolstra C.R."/>
        </authorList>
    </citation>
    <scope>NUCLEOTIDE SEQUENCE [LARGE SCALE GENOMIC DNA]</scope>
    <source>
        <strain evidence="4 5">DSM 25634</strain>
    </source>
</reference>